<gene>
    <name evidence="4" type="ORF">A5672_06375</name>
    <name evidence="5" type="ORF">BST11_18900</name>
    <name evidence="3" type="ORF">H7K38_10265</name>
</gene>
<evidence type="ECO:0000259" key="2">
    <source>
        <dbReference type="Pfam" id="PF05305"/>
    </source>
</evidence>
<organism evidence="4 6">
    <name type="scientific">Mycobacterium alsense</name>
    <dbReference type="NCBI Taxonomy" id="324058"/>
    <lineage>
        <taxon>Bacteria</taxon>
        <taxon>Bacillati</taxon>
        <taxon>Actinomycetota</taxon>
        <taxon>Actinomycetes</taxon>
        <taxon>Mycobacteriales</taxon>
        <taxon>Mycobacteriaceae</taxon>
        <taxon>Mycobacterium</taxon>
    </lineage>
</organism>
<protein>
    <submittedName>
        <fullName evidence="3">DUF732 domain-containing protein</fullName>
    </submittedName>
</protein>
<keyword evidence="7" id="KW-1185">Reference proteome</keyword>
<accession>A0A1A2GBK5</accession>
<comment type="caution">
    <text evidence="4">The sequence shown here is derived from an EMBL/GenBank/DDBJ whole genome shotgun (WGS) entry which is preliminary data.</text>
</comment>
<dbReference type="EMBL" id="LZIT01000351">
    <property type="protein sequence ID" value="OBG26811.1"/>
    <property type="molecule type" value="Genomic_DNA"/>
</dbReference>
<evidence type="ECO:0000313" key="6">
    <source>
        <dbReference type="Proteomes" id="UP000092086"/>
    </source>
</evidence>
<evidence type="ECO:0000313" key="3">
    <source>
        <dbReference type="EMBL" id="MCV7379039.1"/>
    </source>
</evidence>
<dbReference type="Pfam" id="PF05305">
    <property type="entry name" value="DUF732"/>
    <property type="match status" value="1"/>
</dbReference>
<reference evidence="4 6" key="1">
    <citation type="submission" date="2016-06" db="EMBL/GenBank/DDBJ databases">
        <authorList>
            <person name="Sutton G."/>
            <person name="Brinkac L."/>
            <person name="Sanka R."/>
            <person name="Adams M."/>
            <person name="Lau E."/>
            <person name="Sam S."/>
            <person name="Sreng N."/>
            <person name="Him V."/>
            <person name="Kerleguer A."/>
            <person name="Cheng S."/>
        </authorList>
    </citation>
    <scope>NUCLEOTIDE SEQUENCE [LARGE SCALE GENOMIC DNA]</scope>
    <source>
        <strain evidence="4 6">E2978</strain>
    </source>
</reference>
<dbReference type="Proteomes" id="UP001141650">
    <property type="component" value="Unassembled WGS sequence"/>
</dbReference>
<evidence type="ECO:0000313" key="7">
    <source>
        <dbReference type="Proteomes" id="UP000192319"/>
    </source>
</evidence>
<keyword evidence="1" id="KW-0732">Signal</keyword>
<evidence type="ECO:0000313" key="4">
    <source>
        <dbReference type="EMBL" id="OBG26811.1"/>
    </source>
</evidence>
<feature type="domain" description="DUF732" evidence="2">
    <location>
        <begin position="41"/>
        <end position="111"/>
    </location>
</feature>
<feature type="chain" id="PRO_5044554673" evidence="1">
    <location>
        <begin position="39"/>
        <end position="117"/>
    </location>
</feature>
<reference evidence="3" key="3">
    <citation type="submission" date="2020-07" db="EMBL/GenBank/DDBJ databases">
        <authorList>
            <person name="Pettersson B.M.F."/>
            <person name="Behra P.R.K."/>
            <person name="Ramesh M."/>
            <person name="Das S."/>
            <person name="Dasgupta S."/>
            <person name="Kirsebom L.A."/>
        </authorList>
    </citation>
    <scope>NUCLEOTIDE SEQUENCE</scope>
    <source>
        <strain evidence="3">CCUG 55640</strain>
    </source>
</reference>
<dbReference type="EMBL" id="MVHD01000037">
    <property type="protein sequence ID" value="OQZ89212.1"/>
    <property type="molecule type" value="Genomic_DNA"/>
</dbReference>
<dbReference type="OrthoDB" id="4734115at2"/>
<feature type="signal peptide" evidence="1">
    <location>
        <begin position="1"/>
        <end position="38"/>
    </location>
</feature>
<dbReference type="Proteomes" id="UP000192319">
    <property type="component" value="Unassembled WGS sequence"/>
</dbReference>
<dbReference type="Proteomes" id="UP000092086">
    <property type="component" value="Unassembled WGS sequence"/>
</dbReference>
<evidence type="ECO:0000313" key="5">
    <source>
        <dbReference type="EMBL" id="OQZ89212.1"/>
    </source>
</evidence>
<dbReference type="EMBL" id="JACKVH010000012">
    <property type="protein sequence ID" value="MCV7379039.1"/>
    <property type="molecule type" value="Genomic_DNA"/>
</dbReference>
<accession>A0A1A3DSC2</accession>
<reference evidence="5 7" key="2">
    <citation type="submission" date="2017-02" db="EMBL/GenBank/DDBJ databases">
        <title>The new phylogeny of genus Mycobacterium.</title>
        <authorList>
            <person name="Tortoli E."/>
            <person name="Trovato A."/>
            <person name="Cirillo D.M."/>
        </authorList>
    </citation>
    <scope>NUCLEOTIDE SEQUENCE [LARGE SCALE GENOMIC DNA]</scope>
    <source>
        <strain evidence="5 7">DSM 45230</strain>
    </source>
</reference>
<evidence type="ECO:0000256" key="1">
    <source>
        <dbReference type="SAM" id="SignalP"/>
    </source>
</evidence>
<accession>A0A1W9Y0I6</accession>
<name>A0A1A2GBK5_9MYCO</name>
<proteinExistence type="predicted"/>
<sequence>MANTRTRRLRPLLSVLAAGFVPAAALLGLLAPAPTAHADGNDDAFIRVLHSHGIAHETPASAIAAGHLVCRQLDLGKTQDQIAMDVMNSSTLDGDHSGFFVAVSERAYCPQYADIPS</sequence>
<dbReference type="AlphaFoldDB" id="A0A1A2GBK5"/>
<dbReference type="InterPro" id="IPR007969">
    <property type="entry name" value="DUF732"/>
</dbReference>
<dbReference type="RefSeq" id="WP_067318965.1">
    <property type="nucleotide sequence ID" value="NZ_JACKVH010000012.1"/>
</dbReference>
<reference evidence="3" key="4">
    <citation type="journal article" date="2022" name="BMC Genomics">
        <title>Comparative genome analysis of mycobacteria focusing on tRNA and non-coding RNA.</title>
        <authorList>
            <person name="Behra P.R.K."/>
            <person name="Pettersson B.M.F."/>
            <person name="Ramesh M."/>
            <person name="Das S."/>
            <person name="Dasgupta S."/>
            <person name="Kirsebom L.A."/>
        </authorList>
    </citation>
    <scope>NUCLEOTIDE SEQUENCE</scope>
    <source>
        <strain evidence="3">CCUG 55640</strain>
    </source>
</reference>